<comment type="caution">
    <text evidence="1">The sequence shown here is derived from an EMBL/GenBank/DDBJ whole genome shotgun (WGS) entry which is preliminary data.</text>
</comment>
<dbReference type="EMBL" id="JBHTLD010000304">
    <property type="protein sequence ID" value="MFD1188558.1"/>
    <property type="molecule type" value="Genomic_DNA"/>
</dbReference>
<keyword evidence="2" id="KW-1185">Reference proteome</keyword>
<protein>
    <submittedName>
        <fullName evidence="1">Uncharacterized protein</fullName>
    </submittedName>
</protein>
<dbReference type="Proteomes" id="UP001597094">
    <property type="component" value="Unassembled WGS sequence"/>
</dbReference>
<gene>
    <name evidence="1" type="ORF">ACFQ2O_20290</name>
</gene>
<name>A0ABW3SVF7_9BACT</name>
<evidence type="ECO:0000313" key="2">
    <source>
        <dbReference type="Proteomes" id="UP001597094"/>
    </source>
</evidence>
<dbReference type="RefSeq" id="WP_377532371.1">
    <property type="nucleotide sequence ID" value="NZ_JBHTLD010000304.1"/>
</dbReference>
<reference evidence="2" key="1">
    <citation type="journal article" date="2019" name="Int. J. Syst. Evol. Microbiol.">
        <title>The Global Catalogue of Microorganisms (GCM) 10K type strain sequencing project: providing services to taxonomists for standard genome sequencing and annotation.</title>
        <authorList>
            <consortium name="The Broad Institute Genomics Platform"/>
            <consortium name="The Broad Institute Genome Sequencing Center for Infectious Disease"/>
            <person name="Wu L."/>
            <person name="Ma J."/>
        </authorList>
    </citation>
    <scope>NUCLEOTIDE SEQUENCE [LARGE SCALE GENOMIC DNA]</scope>
    <source>
        <strain evidence="2">JCM 31319</strain>
    </source>
</reference>
<organism evidence="1 2">
    <name type="scientific">Pontibacter rugosus</name>
    <dbReference type="NCBI Taxonomy" id="1745966"/>
    <lineage>
        <taxon>Bacteria</taxon>
        <taxon>Pseudomonadati</taxon>
        <taxon>Bacteroidota</taxon>
        <taxon>Cytophagia</taxon>
        <taxon>Cytophagales</taxon>
        <taxon>Hymenobacteraceae</taxon>
        <taxon>Pontibacter</taxon>
    </lineage>
</organism>
<sequence length="99" mass="11606">MRYNQENTPFIQKEQIPKLRFSRQDVLRDAAAKSRRYADTNRATILSNTARNKSYITFKTRSGDVKRVEALLWGMDKDFVLLRSGMFLPLRSILEINHS</sequence>
<evidence type="ECO:0000313" key="1">
    <source>
        <dbReference type="EMBL" id="MFD1188558.1"/>
    </source>
</evidence>
<accession>A0ABW3SVF7</accession>
<proteinExistence type="predicted"/>